<dbReference type="PANTHER" id="PTHR36504">
    <property type="entry name" value="LIPOPOLYSACCHARIDE EXPORT SYSTEM PROTEIN LPTA"/>
    <property type="match status" value="1"/>
</dbReference>
<reference evidence="7" key="2">
    <citation type="submission" date="2009-09" db="EMBL/GenBank/DDBJ databases">
        <title>Complete sequence of chromosome of Candidatus Accumulibacter phosphatis clade IIA str. UW-1.</title>
        <authorList>
            <consortium name="US DOE Joint Genome Institute"/>
            <person name="Martin H.G."/>
            <person name="Ivanova N."/>
            <person name="Kunin V."/>
            <person name="Warnecke F."/>
            <person name="Barry K."/>
            <person name="He S."/>
            <person name="Salamov A."/>
            <person name="Szeto E."/>
            <person name="Dalin E."/>
            <person name="Pangilinan J.L."/>
            <person name="Lapidus A."/>
            <person name="Lowry S."/>
            <person name="Kyrpides N.C."/>
            <person name="McMahon K.D."/>
            <person name="Hugenholtz P."/>
        </authorList>
    </citation>
    <scope>NUCLEOTIDE SEQUENCE [LARGE SCALE GENOMIC DNA]</scope>
    <source>
        <strain evidence="7">UW-1</strain>
    </source>
</reference>
<dbReference type="HAMAP" id="MF_01914">
    <property type="entry name" value="LPS_assembly_LptA"/>
    <property type="match status" value="1"/>
</dbReference>
<dbReference type="InterPro" id="IPR014340">
    <property type="entry name" value="LptA"/>
</dbReference>
<name>C7RLU3_ACCRE</name>
<dbReference type="STRING" id="522306.CAP2UW1_0640"/>
<keyword evidence="1 4" id="KW-0813">Transport</keyword>
<dbReference type="OrthoDB" id="5294855at2"/>
<keyword evidence="3 4" id="KW-0574">Periplasm</keyword>
<comment type="subunit">
    <text evidence="4">Component of the lipopolysaccharide transport and assembly complex.</text>
</comment>
<feature type="chain" id="PRO_5009008719" description="Lipopolysaccharide export system protein LptA" evidence="4">
    <location>
        <begin position="24"/>
        <end position="207"/>
    </location>
</feature>
<dbReference type="Gene3D" id="2.60.450.10">
    <property type="entry name" value="Lipopolysaccharide (LPS) transport protein A like domain"/>
    <property type="match status" value="1"/>
</dbReference>
<feature type="signal peptide" evidence="4">
    <location>
        <begin position="1"/>
        <end position="23"/>
    </location>
</feature>
<evidence type="ECO:0000256" key="3">
    <source>
        <dbReference type="ARBA" id="ARBA00022764"/>
    </source>
</evidence>
<feature type="region of interest" description="Disordered" evidence="5">
    <location>
        <begin position="171"/>
        <end position="207"/>
    </location>
</feature>
<dbReference type="Pfam" id="PF03968">
    <property type="entry name" value="LptD_N"/>
    <property type="match status" value="1"/>
</dbReference>
<dbReference type="GO" id="GO:0043165">
    <property type="term" value="P:Gram-negative-bacterium-type cell outer membrane assembly"/>
    <property type="evidence" value="ECO:0007669"/>
    <property type="project" value="UniProtKB-UniRule"/>
</dbReference>
<dbReference type="InterPro" id="IPR052037">
    <property type="entry name" value="LPS_export_LptA"/>
</dbReference>
<evidence type="ECO:0000313" key="7">
    <source>
        <dbReference type="EMBL" id="ACV33987.1"/>
    </source>
</evidence>
<evidence type="ECO:0000256" key="2">
    <source>
        <dbReference type="ARBA" id="ARBA00022729"/>
    </source>
</evidence>
<proteinExistence type="inferred from homology"/>
<keyword evidence="2 4" id="KW-0732">Signal</keyword>
<dbReference type="GO" id="GO:0001530">
    <property type="term" value="F:lipopolysaccharide binding"/>
    <property type="evidence" value="ECO:0007669"/>
    <property type="project" value="InterPro"/>
</dbReference>
<accession>C7RLU3</accession>
<dbReference type="GO" id="GO:0030288">
    <property type="term" value="C:outer membrane-bounded periplasmic space"/>
    <property type="evidence" value="ECO:0007669"/>
    <property type="project" value="TreeGrafter"/>
</dbReference>
<dbReference type="EMBL" id="CP001715">
    <property type="protein sequence ID" value="ACV33987.1"/>
    <property type="molecule type" value="Genomic_DNA"/>
</dbReference>
<comment type="subcellular location">
    <subcellularLocation>
        <location evidence="4">Periplasm</location>
    </subcellularLocation>
</comment>
<dbReference type="NCBIfam" id="TIGR03002">
    <property type="entry name" value="outer_YhbN_LptA"/>
    <property type="match status" value="1"/>
</dbReference>
<feature type="compositionally biased region" description="Basic and acidic residues" evidence="5">
    <location>
        <begin position="174"/>
        <end position="187"/>
    </location>
</feature>
<dbReference type="AlphaFoldDB" id="C7RLU3"/>
<dbReference type="GO" id="GO:0009279">
    <property type="term" value="C:cell outer membrane"/>
    <property type="evidence" value="ECO:0007669"/>
    <property type="project" value="TreeGrafter"/>
</dbReference>
<comment type="function">
    <text evidence="4">Involved in the assembly of lipopolysaccharide (LPS). Required for the translocation of LPS from the inner membrane to the outer membrane.</text>
</comment>
<evidence type="ECO:0000256" key="1">
    <source>
        <dbReference type="ARBA" id="ARBA00022448"/>
    </source>
</evidence>
<comment type="similarity">
    <text evidence="4">Belongs to the LptA family.</text>
</comment>
<feature type="domain" description="Organic solvent tolerance-like N-terminal" evidence="6">
    <location>
        <begin position="34"/>
        <end position="143"/>
    </location>
</feature>
<organism evidence="7">
    <name type="scientific">Accumulibacter regalis</name>
    <dbReference type="NCBI Taxonomy" id="522306"/>
    <lineage>
        <taxon>Bacteria</taxon>
        <taxon>Pseudomonadati</taxon>
        <taxon>Pseudomonadota</taxon>
        <taxon>Betaproteobacteria</taxon>
        <taxon>Candidatus Accumulibacter</taxon>
    </lineage>
</organism>
<evidence type="ECO:0000259" key="6">
    <source>
        <dbReference type="Pfam" id="PF03968"/>
    </source>
</evidence>
<reference evidence="7" key="1">
    <citation type="submission" date="2009-08" db="EMBL/GenBank/DDBJ databases">
        <authorList>
            <consortium name="US DOE Joint Genome Institute"/>
            <person name="Lucas S."/>
            <person name="Copeland A."/>
            <person name="Lapidus A."/>
            <person name="Glavina del Rio T."/>
            <person name="Dalin E."/>
            <person name="Tice H."/>
            <person name="Bruce D."/>
            <person name="Barry K."/>
            <person name="Pitluck S."/>
            <person name="Lowry S."/>
            <person name="Larimer F."/>
            <person name="Land M."/>
            <person name="Hauser L."/>
            <person name="Kyrpides N."/>
            <person name="Ivanova N."/>
            <person name="McMahon K.D."/>
            <person name="Hugenholtz P."/>
        </authorList>
    </citation>
    <scope>NUCLEOTIDE SEQUENCE</scope>
    <source>
        <strain evidence="7">UW-1</strain>
    </source>
</reference>
<dbReference type="eggNOG" id="COG1934">
    <property type="taxonomic scope" value="Bacteria"/>
</dbReference>
<dbReference type="PANTHER" id="PTHR36504:SF1">
    <property type="entry name" value="LIPOPOLYSACCHARIDE EXPORT SYSTEM PROTEIN LPTA"/>
    <property type="match status" value="1"/>
</dbReference>
<dbReference type="GO" id="GO:0017089">
    <property type="term" value="F:glycolipid transfer activity"/>
    <property type="evidence" value="ECO:0007669"/>
    <property type="project" value="TreeGrafter"/>
</dbReference>
<evidence type="ECO:0000256" key="5">
    <source>
        <dbReference type="SAM" id="MobiDB-lite"/>
    </source>
</evidence>
<dbReference type="HOGENOM" id="CLU_095993_1_0_4"/>
<evidence type="ECO:0000256" key="4">
    <source>
        <dbReference type="HAMAP-Rule" id="MF_01914"/>
    </source>
</evidence>
<sequence precursor="true">MKTTLCCACASSLLIVLSLPAQAERADRDKPIHLEADRMSIDDIKKVKTLEGNVVMIQGTLELRTNRLVVTDDADGFQKGVATGGANGLARFRQKREGVDEWMEGEAERIEHDARSEVTQFFIRAWVQSGADEVRGPYISYDALNEKYAVNSGGATKTATGAAQARVRAIIQPKSKDEKPADQKAATDQKGPALSLKPASNVKPAAD</sequence>
<dbReference type="GO" id="GO:0015920">
    <property type="term" value="P:lipopolysaccharide transport"/>
    <property type="evidence" value="ECO:0007669"/>
    <property type="project" value="UniProtKB-UniRule"/>
</dbReference>
<gene>
    <name evidence="4" type="primary">lptA</name>
    <name evidence="7" type="ordered locus">CAP2UW1_0640</name>
</gene>
<protein>
    <recommendedName>
        <fullName evidence="4">Lipopolysaccharide export system protein LptA</fullName>
    </recommendedName>
</protein>
<dbReference type="KEGG" id="app:CAP2UW1_0640"/>
<dbReference type="InterPro" id="IPR005653">
    <property type="entry name" value="OstA-like_N"/>
</dbReference>